<gene>
    <name evidence="1" type="ORF">SM757_04320</name>
</gene>
<organism evidence="1 2">
    <name type="scientific">Azohydromonas lata</name>
    <dbReference type="NCBI Taxonomy" id="45677"/>
    <lineage>
        <taxon>Bacteria</taxon>
        <taxon>Pseudomonadati</taxon>
        <taxon>Pseudomonadota</taxon>
        <taxon>Betaproteobacteria</taxon>
        <taxon>Burkholderiales</taxon>
        <taxon>Sphaerotilaceae</taxon>
        <taxon>Azohydromonas</taxon>
    </lineage>
</organism>
<dbReference type="RefSeq" id="WP_322464472.1">
    <property type="nucleotide sequence ID" value="NZ_JAXOJX010000003.1"/>
</dbReference>
<protein>
    <submittedName>
        <fullName evidence="1">Uncharacterized protein</fullName>
    </submittedName>
</protein>
<dbReference type="SUPFAM" id="SSF48371">
    <property type="entry name" value="ARM repeat"/>
    <property type="match status" value="1"/>
</dbReference>
<comment type="caution">
    <text evidence="1">The sequence shown here is derived from an EMBL/GenBank/DDBJ whole genome shotgun (WGS) entry which is preliminary data.</text>
</comment>
<evidence type="ECO:0000313" key="2">
    <source>
        <dbReference type="Proteomes" id="UP001293718"/>
    </source>
</evidence>
<accession>A0ABU5I9K6</accession>
<sequence length="804" mass="90269">MKDLELRLATLAKLLDNPAAPVQERLVEELRRAERTLQQSVDYDELDAALKTLAVLARKFHGAIVPTLHAFVRSVPSRNLTQGGEPIAASRLRHRSASHLICDAIDVPNSLRYVRLEEVLDFLLDLSRNDDEEVCKKARRALDALAEFNLNHFGTLGARPQTAIVESLSKRGDDQLREDADAILSVLRVVLSSSMQGHAFTYNAVTISRGSVVSGAGVSEMRASAIALLKRMYQLKDEVSYHTSVLSVLNAATHRESGAVDGDTTRMFERDAVTVLTFLRELVAGAALPLVQTIEHQAYWDYFHAATPEIEKAALQVRDAVGLRPDYQIYKQLIGFEGIFGDWEKLRRSEEEWDYSNTKRQEAARHLVDSIGETNQIEWRDRILEFSKTESEDLATFPVYYEFLELLGQTRPGLALELVREHELRMRPFLIPLIGGLWNSECHQDIDATVQRWIDEGSHIETIAKSVLKGGASRLAVLSRVVARSAELDNRYALSVAMGVAAALYGEGCNPAKDVFMTALREMAKRNDASWASTFWFGREFKRFAEAMSADEQAEVLASMVTLPELSYQAEEVLRAIGEKNIDALMNFLEERLTVEIGHRAQRRRDGGDLLDDKFEAIPYHLHALKNVLQEHPQAVLAMLRRGFKGDEAASMFPYRSGARLIKAVFPGFEPEFQKLLLDFVASGDRVDLEFVLAIVRSYGGGAPILDVCKAIVKVVPQESKEWRTLAAAIKTIGGVWGEYGLVNAFEAKRDEIAAWRADEDALVRAFADWLTEQLERMIAFEKQQADEELTLRKYRYGIGKGED</sequence>
<proteinExistence type="predicted"/>
<dbReference type="Proteomes" id="UP001293718">
    <property type="component" value="Unassembled WGS sequence"/>
</dbReference>
<keyword evidence="2" id="KW-1185">Reference proteome</keyword>
<dbReference type="EMBL" id="JAXOJX010000003">
    <property type="protein sequence ID" value="MDZ5455791.1"/>
    <property type="molecule type" value="Genomic_DNA"/>
</dbReference>
<evidence type="ECO:0000313" key="1">
    <source>
        <dbReference type="EMBL" id="MDZ5455791.1"/>
    </source>
</evidence>
<name>A0ABU5I9K6_9BURK</name>
<dbReference type="InterPro" id="IPR016024">
    <property type="entry name" value="ARM-type_fold"/>
</dbReference>
<reference evidence="1 2" key="1">
    <citation type="submission" date="2023-11" db="EMBL/GenBank/DDBJ databases">
        <title>Draft genome of Azohydromonas lata strain H1 (DSM1123), a polyhydroxyalkanoate producer.</title>
        <authorList>
            <person name="Traversa D."/>
            <person name="D'Addabbo P."/>
            <person name="Pazzani C."/>
            <person name="Manzari C."/>
            <person name="Chiara M."/>
            <person name="Scrascia M."/>
        </authorList>
    </citation>
    <scope>NUCLEOTIDE SEQUENCE [LARGE SCALE GENOMIC DNA]</scope>
    <source>
        <strain evidence="1 2">H1</strain>
    </source>
</reference>